<organism evidence="1 2">
    <name type="scientific">Pseudoduganella rivuli</name>
    <dbReference type="NCBI Taxonomy" id="2666085"/>
    <lineage>
        <taxon>Bacteria</taxon>
        <taxon>Pseudomonadati</taxon>
        <taxon>Pseudomonadota</taxon>
        <taxon>Betaproteobacteria</taxon>
        <taxon>Burkholderiales</taxon>
        <taxon>Oxalobacteraceae</taxon>
        <taxon>Telluria group</taxon>
        <taxon>Pseudoduganella</taxon>
    </lineage>
</organism>
<sequence>MPKAIAKKLKEMKDPNYLSGREDVGESFDEFRKRFLPPEDDSNEPVKIMVRFSSMESHLQKKLLSLMQSILDIGRAAEKIYEQGESIAFKTYFCAILSPTDLVQTLSSFQFVYYSDQEVPIGASLFWPGSGTVLSETHFTATGTINHCLHNDMETVSEAWEELTKLIRISLSTWTDESVQGQHDAKTSQDYCLWRADYSKEINVLNSKIDHVIAAMPQIAEKINAWADARRELFIERQNYEDNMYATSEDFDYP</sequence>
<dbReference type="RefSeq" id="WP_154376225.1">
    <property type="nucleotide sequence ID" value="NZ_WKJJ01000010.1"/>
</dbReference>
<accession>A0A7X2LV02</accession>
<dbReference type="Proteomes" id="UP000446768">
    <property type="component" value="Unassembled WGS sequence"/>
</dbReference>
<keyword evidence="2" id="KW-1185">Reference proteome</keyword>
<comment type="caution">
    <text evidence="1">The sequence shown here is derived from an EMBL/GenBank/DDBJ whole genome shotgun (WGS) entry which is preliminary data.</text>
</comment>
<name>A0A7X2LV02_9BURK</name>
<reference evidence="1 2" key="1">
    <citation type="submission" date="2019-11" db="EMBL/GenBank/DDBJ databases">
        <title>Novel species isolated from a subtropical stream in China.</title>
        <authorList>
            <person name="Lu H."/>
        </authorList>
    </citation>
    <scope>NUCLEOTIDE SEQUENCE [LARGE SCALE GENOMIC DNA]</scope>
    <source>
        <strain evidence="1 2">FT92W</strain>
    </source>
</reference>
<protein>
    <submittedName>
        <fullName evidence="1">Uncharacterized protein</fullName>
    </submittedName>
</protein>
<evidence type="ECO:0000313" key="2">
    <source>
        <dbReference type="Proteomes" id="UP000446768"/>
    </source>
</evidence>
<proteinExistence type="predicted"/>
<gene>
    <name evidence="1" type="ORF">GJ700_17760</name>
</gene>
<dbReference type="EMBL" id="WKJJ01000010">
    <property type="protein sequence ID" value="MRV73562.1"/>
    <property type="molecule type" value="Genomic_DNA"/>
</dbReference>
<dbReference type="AlphaFoldDB" id="A0A7X2LV02"/>
<evidence type="ECO:0000313" key="1">
    <source>
        <dbReference type="EMBL" id="MRV73562.1"/>
    </source>
</evidence>